<evidence type="ECO:0000256" key="1">
    <source>
        <dbReference type="SAM" id="SignalP"/>
    </source>
</evidence>
<feature type="chain" id="PRO_5040320786" evidence="1">
    <location>
        <begin position="19"/>
        <end position="170"/>
    </location>
</feature>
<dbReference type="AlphaFoldDB" id="A0A9P5PRJ4"/>
<evidence type="ECO:0000313" key="3">
    <source>
        <dbReference type="Proteomes" id="UP000772434"/>
    </source>
</evidence>
<dbReference type="Proteomes" id="UP000772434">
    <property type="component" value="Unassembled WGS sequence"/>
</dbReference>
<reference evidence="2" key="1">
    <citation type="submission" date="2020-11" db="EMBL/GenBank/DDBJ databases">
        <authorList>
            <consortium name="DOE Joint Genome Institute"/>
            <person name="Ahrendt S."/>
            <person name="Riley R."/>
            <person name="Andreopoulos W."/>
            <person name="Labutti K."/>
            <person name="Pangilinan J."/>
            <person name="Ruiz-Duenas F.J."/>
            <person name="Barrasa J.M."/>
            <person name="Sanchez-Garcia M."/>
            <person name="Camarero S."/>
            <person name="Miyauchi S."/>
            <person name="Serrano A."/>
            <person name="Linde D."/>
            <person name="Babiker R."/>
            <person name="Drula E."/>
            <person name="Ayuso-Fernandez I."/>
            <person name="Pacheco R."/>
            <person name="Padilla G."/>
            <person name="Ferreira P."/>
            <person name="Barriuso J."/>
            <person name="Kellner H."/>
            <person name="Castanera R."/>
            <person name="Alfaro M."/>
            <person name="Ramirez L."/>
            <person name="Pisabarro A.G."/>
            <person name="Kuo A."/>
            <person name="Tritt A."/>
            <person name="Lipzen A."/>
            <person name="He G."/>
            <person name="Yan M."/>
            <person name="Ng V."/>
            <person name="Cullen D."/>
            <person name="Martin F."/>
            <person name="Rosso M.-N."/>
            <person name="Henrissat B."/>
            <person name="Hibbett D."/>
            <person name="Martinez A.T."/>
            <person name="Grigoriev I.V."/>
        </authorList>
    </citation>
    <scope>NUCLEOTIDE SEQUENCE</scope>
    <source>
        <strain evidence="2">AH 40177</strain>
    </source>
</reference>
<sequence>MRFAIPYASILLVACIWAMPIAVNHDTLVQRPSGSDLRLKELGLPEVNGPMPFSLEQTVTSDSILEFRITLMVSLTLNPATVKIVKEVVTALIKRGLRKHKICFPIEGLENLSTEELKKIRKGPQVKFEFRFKGLPYSGLLMGSDRGILYRNGEQIYVGAVPVTNPHSHH</sequence>
<protein>
    <submittedName>
        <fullName evidence="2">Uncharacterized protein</fullName>
    </submittedName>
</protein>
<evidence type="ECO:0000313" key="2">
    <source>
        <dbReference type="EMBL" id="KAF9070911.1"/>
    </source>
</evidence>
<dbReference type="EMBL" id="JADNRY010000036">
    <property type="protein sequence ID" value="KAF9070911.1"/>
    <property type="molecule type" value="Genomic_DNA"/>
</dbReference>
<keyword evidence="1" id="KW-0732">Signal</keyword>
<dbReference type="PROSITE" id="PS51257">
    <property type="entry name" value="PROKAR_LIPOPROTEIN"/>
    <property type="match status" value="1"/>
</dbReference>
<accession>A0A9P5PRJ4</accession>
<feature type="signal peptide" evidence="1">
    <location>
        <begin position="1"/>
        <end position="18"/>
    </location>
</feature>
<comment type="caution">
    <text evidence="2">The sequence shown here is derived from an EMBL/GenBank/DDBJ whole genome shotgun (WGS) entry which is preliminary data.</text>
</comment>
<name>A0A9P5PRJ4_9AGAR</name>
<organism evidence="2 3">
    <name type="scientific">Rhodocollybia butyracea</name>
    <dbReference type="NCBI Taxonomy" id="206335"/>
    <lineage>
        <taxon>Eukaryota</taxon>
        <taxon>Fungi</taxon>
        <taxon>Dikarya</taxon>
        <taxon>Basidiomycota</taxon>
        <taxon>Agaricomycotina</taxon>
        <taxon>Agaricomycetes</taxon>
        <taxon>Agaricomycetidae</taxon>
        <taxon>Agaricales</taxon>
        <taxon>Marasmiineae</taxon>
        <taxon>Omphalotaceae</taxon>
        <taxon>Rhodocollybia</taxon>
    </lineage>
</organism>
<gene>
    <name evidence="2" type="ORF">BDP27DRAFT_1505747</name>
</gene>
<proteinExistence type="predicted"/>
<keyword evidence="3" id="KW-1185">Reference proteome</keyword>